<proteinExistence type="predicted"/>
<evidence type="ECO:0000313" key="5">
    <source>
        <dbReference type="EMBL" id="KAK4318029.1"/>
    </source>
</evidence>
<dbReference type="InterPro" id="IPR036322">
    <property type="entry name" value="WD40_repeat_dom_sf"/>
</dbReference>
<dbReference type="PANTHER" id="PTHR19876:SF1">
    <property type="entry name" value="COATOMER SUBUNIT ALPHA"/>
    <property type="match status" value="1"/>
</dbReference>
<evidence type="ECO:0000256" key="1">
    <source>
        <dbReference type="ARBA" id="ARBA00004347"/>
    </source>
</evidence>
<dbReference type="InterPro" id="IPR019775">
    <property type="entry name" value="WD40_repeat_CS"/>
</dbReference>
<keyword evidence="6" id="KW-1185">Reference proteome</keyword>
<organism evidence="5 6">
    <name type="scientific">Petrolisthes manimaculis</name>
    <dbReference type="NCBI Taxonomy" id="1843537"/>
    <lineage>
        <taxon>Eukaryota</taxon>
        <taxon>Metazoa</taxon>
        <taxon>Ecdysozoa</taxon>
        <taxon>Arthropoda</taxon>
        <taxon>Crustacea</taxon>
        <taxon>Multicrustacea</taxon>
        <taxon>Malacostraca</taxon>
        <taxon>Eumalacostraca</taxon>
        <taxon>Eucarida</taxon>
        <taxon>Decapoda</taxon>
        <taxon>Pleocyemata</taxon>
        <taxon>Anomura</taxon>
        <taxon>Galatheoidea</taxon>
        <taxon>Porcellanidae</taxon>
        <taxon>Petrolisthes</taxon>
    </lineage>
</organism>
<dbReference type="GO" id="GO:0006886">
    <property type="term" value="P:intracellular protein transport"/>
    <property type="evidence" value="ECO:0007669"/>
    <property type="project" value="TreeGrafter"/>
</dbReference>
<gene>
    <name evidence="5" type="ORF">Pmani_010980</name>
</gene>
<dbReference type="PROSITE" id="PS50294">
    <property type="entry name" value="WD_REPEATS_REGION"/>
    <property type="match status" value="2"/>
</dbReference>
<dbReference type="Pfam" id="PF00400">
    <property type="entry name" value="WD40"/>
    <property type="match status" value="2"/>
</dbReference>
<reference evidence="5" key="1">
    <citation type="submission" date="2023-11" db="EMBL/GenBank/DDBJ databases">
        <title>Genome assemblies of two species of porcelain crab, Petrolisthes cinctipes and Petrolisthes manimaculis (Anomura: Porcellanidae).</title>
        <authorList>
            <person name="Angst P."/>
        </authorList>
    </citation>
    <scope>NUCLEOTIDE SEQUENCE</scope>
    <source>
        <strain evidence="5">PB745_02</strain>
        <tissue evidence="5">Gill</tissue>
    </source>
</reference>
<feature type="repeat" description="WD" evidence="4">
    <location>
        <begin position="165"/>
        <end position="196"/>
    </location>
</feature>
<dbReference type="EMBL" id="JAWZYT010000875">
    <property type="protein sequence ID" value="KAK4318029.1"/>
    <property type="molecule type" value="Genomic_DNA"/>
</dbReference>
<dbReference type="GO" id="GO:0006888">
    <property type="term" value="P:endoplasmic reticulum to Golgi vesicle-mediated transport"/>
    <property type="evidence" value="ECO:0007669"/>
    <property type="project" value="TreeGrafter"/>
</dbReference>
<dbReference type="Gene3D" id="2.130.10.10">
    <property type="entry name" value="YVTN repeat-like/Quinoprotein amine dehydrogenase"/>
    <property type="match status" value="2"/>
</dbReference>
<dbReference type="SMART" id="SM00320">
    <property type="entry name" value="WD40"/>
    <property type="match status" value="2"/>
</dbReference>
<dbReference type="PANTHER" id="PTHR19876">
    <property type="entry name" value="COATOMER"/>
    <property type="match status" value="1"/>
</dbReference>
<dbReference type="GO" id="GO:0006890">
    <property type="term" value="P:retrograde vesicle-mediated transport, Golgi to endoplasmic reticulum"/>
    <property type="evidence" value="ECO:0007669"/>
    <property type="project" value="TreeGrafter"/>
</dbReference>
<dbReference type="InterPro" id="IPR015943">
    <property type="entry name" value="WD40/YVTN_repeat-like_dom_sf"/>
</dbReference>
<evidence type="ECO:0000256" key="2">
    <source>
        <dbReference type="ARBA" id="ARBA00022574"/>
    </source>
</evidence>
<name>A0AAE1Q224_9EUCA</name>
<protein>
    <submittedName>
        <fullName evidence="5">Uncharacterized protein</fullName>
    </submittedName>
</protein>
<keyword evidence="2 4" id="KW-0853">WD repeat</keyword>
<comment type="caution">
    <text evidence="5">The sequence shown here is derived from an EMBL/GenBank/DDBJ whole genome shotgun (WGS) entry which is preliminary data.</text>
</comment>
<accession>A0AAE1Q224</accession>
<evidence type="ECO:0000256" key="3">
    <source>
        <dbReference type="ARBA" id="ARBA00022737"/>
    </source>
</evidence>
<feature type="repeat" description="WD" evidence="4">
    <location>
        <begin position="1"/>
        <end position="27"/>
    </location>
</feature>
<dbReference type="Proteomes" id="UP001292094">
    <property type="component" value="Unassembled WGS sequence"/>
</dbReference>
<dbReference type="AlphaFoldDB" id="A0AAE1Q224"/>
<dbReference type="GO" id="GO:0006891">
    <property type="term" value="P:intra-Golgi vesicle-mediated transport"/>
    <property type="evidence" value="ECO:0007669"/>
    <property type="project" value="TreeGrafter"/>
</dbReference>
<evidence type="ECO:0000256" key="4">
    <source>
        <dbReference type="PROSITE-ProRule" id="PRU00221"/>
    </source>
</evidence>
<dbReference type="PROSITE" id="PS00678">
    <property type="entry name" value="WD_REPEATS_1"/>
    <property type="match status" value="1"/>
</dbReference>
<evidence type="ECO:0000313" key="6">
    <source>
        <dbReference type="Proteomes" id="UP001292094"/>
    </source>
</evidence>
<sequence>MCARFHPSQDLIVSASLDSTMRVWDISGLQGKPGGHLGWVSSQVILGGSQVRSSWVGLKSGHLGWVSSQVILGGSQVRSSWVGLKSGHLGWVSSQVILENSYSISPFPSLCASPLTPLPPPSPTGLCKKNVSPGMAGLGGIPDHSQHTRNPELFSPGDATVRHVLEGHDRGVNWAAFHPTLPLVISGSDDRQVKLWHRNDCKAWEVDTCHSHYNKDYIQGQHN</sequence>
<dbReference type="InterPro" id="IPR050844">
    <property type="entry name" value="Coatomer_complex_subunit"/>
</dbReference>
<comment type="subcellular location">
    <subcellularLocation>
        <location evidence="1">Cytoplasmic vesicle</location>
        <location evidence="1">COPI-coated vesicle membrane</location>
        <topology evidence="1">Peripheral membrane protein</topology>
        <orientation evidence="1">Cytoplasmic side</orientation>
    </subcellularLocation>
</comment>
<dbReference type="InterPro" id="IPR001680">
    <property type="entry name" value="WD40_rpt"/>
</dbReference>
<dbReference type="PROSITE" id="PS50082">
    <property type="entry name" value="WD_REPEATS_2"/>
    <property type="match status" value="2"/>
</dbReference>
<dbReference type="SUPFAM" id="SSF50978">
    <property type="entry name" value="WD40 repeat-like"/>
    <property type="match status" value="1"/>
</dbReference>
<dbReference type="GO" id="GO:0030126">
    <property type="term" value="C:COPI vesicle coat"/>
    <property type="evidence" value="ECO:0007669"/>
    <property type="project" value="TreeGrafter"/>
</dbReference>
<keyword evidence="3" id="KW-0677">Repeat</keyword>